<organism evidence="1 2">
    <name type="scientific">Mycobacterium tuberculosis</name>
    <dbReference type="NCBI Taxonomy" id="1773"/>
    <lineage>
        <taxon>Bacteria</taxon>
        <taxon>Bacillati</taxon>
        <taxon>Actinomycetota</taxon>
        <taxon>Actinomycetes</taxon>
        <taxon>Mycobacteriales</taxon>
        <taxon>Mycobacteriaceae</taxon>
        <taxon>Mycobacterium</taxon>
        <taxon>Mycobacterium tuberculosis complex</taxon>
    </lineage>
</organism>
<accession>A0A654ZJQ2</accession>
<reference evidence="1 2" key="1">
    <citation type="submission" date="2015-03" db="EMBL/GenBank/DDBJ databases">
        <authorList>
            <consortium name="Pathogen Informatics"/>
        </authorList>
    </citation>
    <scope>NUCLEOTIDE SEQUENCE [LARGE SCALE GENOMIC DNA]</scope>
    <source>
        <strain evidence="1 2">D00501624</strain>
    </source>
</reference>
<gene>
    <name evidence="1" type="ORF">ERS007661_04076</name>
</gene>
<sequence>MLRLQAHQLGQLALGSLLDGPMGLIPGGYRGKEALRAALHHGGQHALFGAEVPVNRAGC</sequence>
<evidence type="ECO:0000313" key="2">
    <source>
        <dbReference type="Proteomes" id="UP000039217"/>
    </source>
</evidence>
<protein>
    <submittedName>
        <fullName evidence="1">Uncharacterized protein</fullName>
    </submittedName>
</protein>
<name>A0A654ZJQ2_MYCTX</name>
<evidence type="ECO:0000313" key="1">
    <source>
        <dbReference type="EMBL" id="CNW54277.1"/>
    </source>
</evidence>
<dbReference type="AlphaFoldDB" id="A0A654ZJQ2"/>
<dbReference type="Proteomes" id="UP000039217">
    <property type="component" value="Unassembled WGS sequence"/>
</dbReference>
<dbReference type="EMBL" id="CQQC01002139">
    <property type="protein sequence ID" value="CNW54277.1"/>
    <property type="molecule type" value="Genomic_DNA"/>
</dbReference>
<proteinExistence type="predicted"/>